<reference evidence="1 2" key="1">
    <citation type="submission" date="2017-12" db="EMBL/GenBank/DDBJ databases">
        <title>Gene loss provides genomic basis for host adaptation in cereal stripe rust fungi.</title>
        <authorList>
            <person name="Xia C."/>
        </authorList>
    </citation>
    <scope>NUCLEOTIDE SEQUENCE [LARGE SCALE GENOMIC DNA]</scope>
    <source>
        <strain evidence="1 2">93TX-2</strain>
    </source>
</reference>
<evidence type="ECO:0000313" key="2">
    <source>
        <dbReference type="Proteomes" id="UP000238274"/>
    </source>
</evidence>
<dbReference type="AlphaFoldDB" id="A0A2S4VPH0"/>
<dbReference type="Proteomes" id="UP000238274">
    <property type="component" value="Unassembled WGS sequence"/>
</dbReference>
<comment type="caution">
    <text evidence="1">The sequence shown here is derived from an EMBL/GenBank/DDBJ whole genome shotgun (WGS) entry which is preliminary data.</text>
</comment>
<dbReference type="OrthoDB" id="2500621at2759"/>
<reference evidence="2" key="2">
    <citation type="journal article" date="2018" name="BMC Genomics">
        <title>Genomic insights into host adaptation between the wheat stripe rust pathogen (Puccinia striiformis f. sp. tritici) and the barley stripe rust pathogen (Puccinia striiformis f. sp. hordei).</title>
        <authorList>
            <person name="Xia C."/>
            <person name="Wang M."/>
            <person name="Yin C."/>
            <person name="Cornejo O.E."/>
            <person name="Hulbert S.H."/>
            <person name="Chen X."/>
        </authorList>
    </citation>
    <scope>NUCLEOTIDE SEQUENCE [LARGE SCALE GENOMIC DNA]</scope>
    <source>
        <strain evidence="2">93TX-2</strain>
    </source>
</reference>
<protein>
    <submittedName>
        <fullName evidence="1">Uncharacterized protein</fullName>
    </submittedName>
</protein>
<dbReference type="VEuPathDB" id="FungiDB:PSTT_07997"/>
<sequence length="66" mass="6861">MIAVLAMIIGCSILDDAGETDYQPLFIAARMGALGGPIAALFCVLISAALSQDQALEESSSLLRFS</sequence>
<dbReference type="EMBL" id="PKSM01000111">
    <property type="protein sequence ID" value="POW11436.1"/>
    <property type="molecule type" value="Genomic_DNA"/>
</dbReference>
<reference evidence="2" key="3">
    <citation type="journal article" date="2018" name="Mol. Plant Microbe Interact.">
        <title>Genome sequence resources for the wheat stripe rust pathogen (Puccinia striiformis f. sp. tritici) and the barley stripe rust pathogen (Puccinia striiformis f. sp. hordei).</title>
        <authorList>
            <person name="Xia C."/>
            <person name="Wang M."/>
            <person name="Yin C."/>
            <person name="Cornejo O.E."/>
            <person name="Hulbert S.H."/>
            <person name="Chen X."/>
        </authorList>
    </citation>
    <scope>NUCLEOTIDE SEQUENCE [LARGE SCALE GENOMIC DNA]</scope>
    <source>
        <strain evidence="2">93TX-2</strain>
    </source>
</reference>
<gene>
    <name evidence="1" type="ORF">PSHT_08383</name>
</gene>
<proteinExistence type="predicted"/>
<dbReference type="VEuPathDB" id="FungiDB:PSHT_08383"/>
<accession>A0A2S4VPH0</accession>
<name>A0A2S4VPH0_9BASI</name>
<organism evidence="1 2">
    <name type="scientific">Puccinia striiformis</name>
    <dbReference type="NCBI Taxonomy" id="27350"/>
    <lineage>
        <taxon>Eukaryota</taxon>
        <taxon>Fungi</taxon>
        <taxon>Dikarya</taxon>
        <taxon>Basidiomycota</taxon>
        <taxon>Pucciniomycotina</taxon>
        <taxon>Pucciniomycetes</taxon>
        <taxon>Pucciniales</taxon>
        <taxon>Pucciniaceae</taxon>
        <taxon>Puccinia</taxon>
    </lineage>
</organism>
<evidence type="ECO:0000313" key="1">
    <source>
        <dbReference type="EMBL" id="POW11436.1"/>
    </source>
</evidence>
<keyword evidence="2" id="KW-1185">Reference proteome</keyword>